<proteinExistence type="predicted"/>
<evidence type="ECO:0000313" key="2">
    <source>
        <dbReference type="EMBL" id="QCX00943.1"/>
    </source>
</evidence>
<keyword evidence="1" id="KW-0732">Signal</keyword>
<gene>
    <name evidence="2" type="ORF">FGM00_12785</name>
</gene>
<protein>
    <recommendedName>
        <fullName evidence="4">Lipocalin-like domain-containing protein</fullName>
    </recommendedName>
</protein>
<organism evidence="2 3">
    <name type="scientific">Aggregatimonas sangjinii</name>
    <dbReference type="NCBI Taxonomy" id="2583587"/>
    <lineage>
        <taxon>Bacteria</taxon>
        <taxon>Pseudomonadati</taxon>
        <taxon>Bacteroidota</taxon>
        <taxon>Flavobacteriia</taxon>
        <taxon>Flavobacteriales</taxon>
        <taxon>Flavobacteriaceae</taxon>
        <taxon>Aggregatimonas</taxon>
    </lineage>
</organism>
<evidence type="ECO:0008006" key="4">
    <source>
        <dbReference type="Google" id="ProtNLM"/>
    </source>
</evidence>
<sequence>MIKIRLFLLLLILLVFCSCEENAKSEIIGIWDYSRPIKEQLKIEFDDDTENQLKYSKASKIWTKYEDEGFEHFYLEFEEQGKLVEYKAGMAFKFDYKISNDTIFKDNEPFYRIVQLTRDSLTLKYLYSDKPTIYSKVEIDLSSHELMN</sequence>
<feature type="signal peptide" evidence="1">
    <location>
        <begin position="1"/>
        <end position="23"/>
    </location>
</feature>
<reference evidence="2 3" key="1">
    <citation type="submission" date="2019-05" db="EMBL/GenBank/DDBJ databases">
        <title>Genome sequencing of F202Z8.</title>
        <authorList>
            <person name="Kwon Y.M."/>
        </authorList>
    </citation>
    <scope>NUCLEOTIDE SEQUENCE [LARGE SCALE GENOMIC DNA]</scope>
    <source>
        <strain evidence="2 3">F202Z8</strain>
    </source>
</reference>
<name>A0A5B7SUV8_9FLAO</name>
<dbReference type="PROSITE" id="PS51257">
    <property type="entry name" value="PROKAR_LIPOPROTEIN"/>
    <property type="match status" value="1"/>
</dbReference>
<dbReference type="Proteomes" id="UP000310017">
    <property type="component" value="Chromosome"/>
</dbReference>
<dbReference type="OrthoDB" id="9795618at2"/>
<keyword evidence="3" id="KW-1185">Reference proteome</keyword>
<evidence type="ECO:0000256" key="1">
    <source>
        <dbReference type="SAM" id="SignalP"/>
    </source>
</evidence>
<dbReference type="RefSeq" id="WP_138853286.1">
    <property type="nucleotide sequence ID" value="NZ_CP040710.1"/>
</dbReference>
<accession>A0A5B7SUV8</accession>
<dbReference type="EMBL" id="CP040710">
    <property type="protein sequence ID" value="QCX00943.1"/>
    <property type="molecule type" value="Genomic_DNA"/>
</dbReference>
<feature type="chain" id="PRO_5022882823" description="Lipocalin-like domain-containing protein" evidence="1">
    <location>
        <begin position="24"/>
        <end position="148"/>
    </location>
</feature>
<evidence type="ECO:0000313" key="3">
    <source>
        <dbReference type="Proteomes" id="UP000310017"/>
    </source>
</evidence>
<dbReference type="KEGG" id="asag:FGM00_12785"/>
<dbReference type="AlphaFoldDB" id="A0A5B7SUV8"/>